<accession>A0ABD5Y4G2</accession>
<dbReference type="AlphaFoldDB" id="A0ABD5Y4G2"/>
<dbReference type="GeneID" id="78822549"/>
<organism evidence="2 3">
    <name type="scientific">Halosimplex aquaticum</name>
    <dbReference type="NCBI Taxonomy" id="3026162"/>
    <lineage>
        <taxon>Archaea</taxon>
        <taxon>Methanobacteriati</taxon>
        <taxon>Methanobacteriota</taxon>
        <taxon>Stenosarchaea group</taxon>
        <taxon>Halobacteria</taxon>
        <taxon>Halobacteriales</taxon>
        <taxon>Haloarculaceae</taxon>
        <taxon>Halosimplex</taxon>
    </lineage>
</organism>
<feature type="transmembrane region" description="Helical" evidence="1">
    <location>
        <begin position="43"/>
        <end position="67"/>
    </location>
</feature>
<reference evidence="2 3" key="1">
    <citation type="journal article" date="2019" name="Int. J. Syst. Evol. Microbiol.">
        <title>The Global Catalogue of Microorganisms (GCM) 10K type strain sequencing project: providing services to taxonomists for standard genome sequencing and annotation.</title>
        <authorList>
            <consortium name="The Broad Institute Genomics Platform"/>
            <consortium name="The Broad Institute Genome Sequencing Center for Infectious Disease"/>
            <person name="Wu L."/>
            <person name="Ma J."/>
        </authorList>
    </citation>
    <scope>NUCLEOTIDE SEQUENCE [LARGE SCALE GENOMIC DNA]</scope>
    <source>
        <strain evidence="2 3">XZYJT29</strain>
    </source>
</reference>
<evidence type="ECO:0000313" key="3">
    <source>
        <dbReference type="Proteomes" id="UP001596432"/>
    </source>
</evidence>
<feature type="transmembrane region" description="Helical" evidence="1">
    <location>
        <begin position="7"/>
        <end position="31"/>
    </location>
</feature>
<sequence>MSIARAVGVALLSLVDALVPSVVAALTVLFLAVDPTVDAARPYLLAAGAGAAVFVGTLAVGFALTMLGHGPFPVTRATKRIWQWWHRPWFAGRRGRRGR</sequence>
<gene>
    <name evidence="2" type="ORF">ACFQMA_20545</name>
</gene>
<keyword evidence="1" id="KW-0472">Membrane</keyword>
<evidence type="ECO:0000256" key="1">
    <source>
        <dbReference type="SAM" id="Phobius"/>
    </source>
</evidence>
<keyword evidence="1" id="KW-0812">Transmembrane</keyword>
<comment type="caution">
    <text evidence="2">The sequence shown here is derived from an EMBL/GenBank/DDBJ whole genome shotgun (WGS) entry which is preliminary data.</text>
</comment>
<dbReference type="Proteomes" id="UP001596432">
    <property type="component" value="Unassembled WGS sequence"/>
</dbReference>
<proteinExistence type="predicted"/>
<dbReference type="RefSeq" id="WP_274323283.1">
    <property type="nucleotide sequence ID" value="NZ_CP118158.1"/>
</dbReference>
<protein>
    <submittedName>
        <fullName evidence="2">Uncharacterized protein</fullName>
    </submittedName>
</protein>
<keyword evidence="1" id="KW-1133">Transmembrane helix</keyword>
<dbReference type="EMBL" id="JBHTAS010000001">
    <property type="protein sequence ID" value="MFC7142214.1"/>
    <property type="molecule type" value="Genomic_DNA"/>
</dbReference>
<keyword evidence="3" id="KW-1185">Reference proteome</keyword>
<name>A0ABD5Y4G2_9EURY</name>
<evidence type="ECO:0000313" key="2">
    <source>
        <dbReference type="EMBL" id="MFC7142214.1"/>
    </source>
</evidence>